<sequence>MFFVYLAWHLPAILSIVLPFDYFVIKEQSFVIVLLVFCVIHLIQYAGALAYLKSIKYLKNQQIIKWYFSSYPVKSTQNSSVLLLYVVLGYIACIFSFLDKVSRGFSLSFDSIADNRAYVLEQLSEASAETTVYSFISSFFSGFIYYLLFFSFENKNGIIKIKWIYVLPFSIYSVMIFILGHKSYILPGLIIIFIKYIYEKKITFKKTIIYFLIISFITISIAVSQQLLRDKKSYDVISPQEQFSRIGLKINYDHPLAQLIDNSPNNVYLSLAMLYLYYGVQYDMLYVNITSFDEPIIPLGAWTVPLLYRRYQSIFDLPNLKGIEDLRETVHGNIQKSYNVFPRVWGTMFLPLYLEGGFLLIFVFIIITIYLNFYLVIKYILNFSKNSVINLIIFNVILIYGVMISPFSSTSLLTLVIAAGMLPYIRPLAKIFYAIIKG</sequence>
<dbReference type="Proteomes" id="UP000316280">
    <property type="component" value="Unassembled WGS sequence"/>
</dbReference>
<protein>
    <submittedName>
        <fullName evidence="2">Uncharacterized protein</fullName>
    </submittedName>
</protein>
<organism evidence="2 3">
    <name type="scientific">Microcystis aeruginosa Ma_OC_H_19870700_S124</name>
    <dbReference type="NCBI Taxonomy" id="2486262"/>
    <lineage>
        <taxon>Bacteria</taxon>
        <taxon>Bacillati</taxon>
        <taxon>Cyanobacteriota</taxon>
        <taxon>Cyanophyceae</taxon>
        <taxon>Oscillatoriophycideae</taxon>
        <taxon>Chroococcales</taxon>
        <taxon>Microcystaceae</taxon>
        <taxon>Microcystis</taxon>
    </lineage>
</organism>
<evidence type="ECO:0000313" key="2">
    <source>
        <dbReference type="EMBL" id="TRT81427.1"/>
    </source>
</evidence>
<feature type="transmembrane region" description="Helical" evidence="1">
    <location>
        <begin position="29"/>
        <end position="52"/>
    </location>
</feature>
<keyword evidence="1" id="KW-1133">Transmembrane helix</keyword>
<reference evidence="2 3" key="1">
    <citation type="submission" date="2019-01" db="EMBL/GenBank/DDBJ databases">
        <title>Coherence of Microcystis species and biogeography revealed through population genomics.</title>
        <authorList>
            <person name="Perez-Carrascal O.M."/>
            <person name="Terrat Y."/>
            <person name="Giani A."/>
            <person name="Fortin N."/>
            <person name="Tromas N."/>
            <person name="Shapiro B.J."/>
        </authorList>
    </citation>
    <scope>NUCLEOTIDE SEQUENCE [LARGE SCALE GENOMIC DNA]</scope>
    <source>
        <strain evidence="2">Ma_OC_H_19870700_S124</strain>
    </source>
</reference>
<evidence type="ECO:0000313" key="3">
    <source>
        <dbReference type="Proteomes" id="UP000316280"/>
    </source>
</evidence>
<feature type="transmembrane region" description="Helical" evidence="1">
    <location>
        <begin position="208"/>
        <end position="228"/>
    </location>
</feature>
<feature type="transmembrane region" description="Helical" evidence="1">
    <location>
        <begin position="132"/>
        <end position="149"/>
    </location>
</feature>
<dbReference type="EMBL" id="SFBR01000213">
    <property type="protein sequence ID" value="TRT81427.1"/>
    <property type="molecule type" value="Genomic_DNA"/>
</dbReference>
<evidence type="ECO:0000256" key="1">
    <source>
        <dbReference type="SAM" id="Phobius"/>
    </source>
</evidence>
<keyword evidence="1" id="KW-0472">Membrane</keyword>
<feature type="transmembrane region" description="Helical" evidence="1">
    <location>
        <begin position="352"/>
        <end position="376"/>
    </location>
</feature>
<feature type="transmembrane region" description="Helical" evidence="1">
    <location>
        <begin position="413"/>
        <end position="436"/>
    </location>
</feature>
<dbReference type="AlphaFoldDB" id="A0A552A7I7"/>
<gene>
    <name evidence="2" type="ORF">EWV63_22055</name>
</gene>
<comment type="caution">
    <text evidence="2">The sequence shown here is derived from an EMBL/GenBank/DDBJ whole genome shotgun (WGS) entry which is preliminary data.</text>
</comment>
<feature type="transmembrane region" description="Helical" evidence="1">
    <location>
        <begin position="388"/>
        <end position="407"/>
    </location>
</feature>
<keyword evidence="1" id="KW-0812">Transmembrane</keyword>
<feature type="transmembrane region" description="Helical" evidence="1">
    <location>
        <begin position="81"/>
        <end position="98"/>
    </location>
</feature>
<name>A0A552A7I7_MICAE</name>
<proteinExistence type="predicted"/>
<accession>A0A552A7I7</accession>